<reference evidence="2 3" key="1">
    <citation type="journal article" date="2019" name="Nat. Ecol. Evol.">
        <title>Megaphylogeny resolves global patterns of mushroom evolution.</title>
        <authorList>
            <person name="Varga T."/>
            <person name="Krizsan K."/>
            <person name="Foldi C."/>
            <person name="Dima B."/>
            <person name="Sanchez-Garcia M."/>
            <person name="Sanchez-Ramirez S."/>
            <person name="Szollosi G.J."/>
            <person name="Szarkandi J.G."/>
            <person name="Papp V."/>
            <person name="Albert L."/>
            <person name="Andreopoulos W."/>
            <person name="Angelini C."/>
            <person name="Antonin V."/>
            <person name="Barry K.W."/>
            <person name="Bougher N.L."/>
            <person name="Buchanan P."/>
            <person name="Buyck B."/>
            <person name="Bense V."/>
            <person name="Catcheside P."/>
            <person name="Chovatia M."/>
            <person name="Cooper J."/>
            <person name="Damon W."/>
            <person name="Desjardin D."/>
            <person name="Finy P."/>
            <person name="Geml J."/>
            <person name="Haridas S."/>
            <person name="Hughes K."/>
            <person name="Justo A."/>
            <person name="Karasinski D."/>
            <person name="Kautmanova I."/>
            <person name="Kiss B."/>
            <person name="Kocsube S."/>
            <person name="Kotiranta H."/>
            <person name="LaButti K.M."/>
            <person name="Lechner B.E."/>
            <person name="Liimatainen K."/>
            <person name="Lipzen A."/>
            <person name="Lukacs Z."/>
            <person name="Mihaltcheva S."/>
            <person name="Morgado L.N."/>
            <person name="Niskanen T."/>
            <person name="Noordeloos M.E."/>
            <person name="Ohm R.A."/>
            <person name="Ortiz-Santana B."/>
            <person name="Ovrebo C."/>
            <person name="Racz N."/>
            <person name="Riley R."/>
            <person name="Savchenko A."/>
            <person name="Shiryaev A."/>
            <person name="Soop K."/>
            <person name="Spirin V."/>
            <person name="Szebenyi C."/>
            <person name="Tomsovsky M."/>
            <person name="Tulloss R.E."/>
            <person name="Uehling J."/>
            <person name="Grigoriev I.V."/>
            <person name="Vagvolgyi C."/>
            <person name="Papp T."/>
            <person name="Martin F.M."/>
            <person name="Miettinen O."/>
            <person name="Hibbett D.S."/>
            <person name="Nagy L.G."/>
        </authorList>
    </citation>
    <scope>NUCLEOTIDE SEQUENCE [LARGE SCALE GENOMIC DNA]</scope>
    <source>
        <strain evidence="2 3">HHB13444</strain>
    </source>
</reference>
<gene>
    <name evidence="2" type="ORF">K466DRAFT_310661</name>
</gene>
<proteinExistence type="predicted"/>
<dbReference type="Proteomes" id="UP000308197">
    <property type="component" value="Unassembled WGS sequence"/>
</dbReference>
<protein>
    <submittedName>
        <fullName evidence="2">Uncharacterized protein</fullName>
    </submittedName>
</protein>
<evidence type="ECO:0000256" key="1">
    <source>
        <dbReference type="SAM" id="MobiDB-lite"/>
    </source>
</evidence>
<feature type="region of interest" description="Disordered" evidence="1">
    <location>
        <begin position="50"/>
        <end position="81"/>
    </location>
</feature>
<accession>A0A5C3PUT0</accession>
<evidence type="ECO:0000313" key="3">
    <source>
        <dbReference type="Proteomes" id="UP000308197"/>
    </source>
</evidence>
<dbReference type="InParanoid" id="A0A5C3PUT0"/>
<feature type="region of interest" description="Disordered" evidence="1">
    <location>
        <begin position="118"/>
        <end position="155"/>
    </location>
</feature>
<feature type="compositionally biased region" description="Basic and acidic residues" evidence="1">
    <location>
        <begin position="61"/>
        <end position="79"/>
    </location>
</feature>
<evidence type="ECO:0000313" key="2">
    <source>
        <dbReference type="EMBL" id="TFK91588.1"/>
    </source>
</evidence>
<name>A0A5C3PUT0_9APHY</name>
<organism evidence="2 3">
    <name type="scientific">Polyporus arcularius HHB13444</name>
    <dbReference type="NCBI Taxonomy" id="1314778"/>
    <lineage>
        <taxon>Eukaryota</taxon>
        <taxon>Fungi</taxon>
        <taxon>Dikarya</taxon>
        <taxon>Basidiomycota</taxon>
        <taxon>Agaricomycotina</taxon>
        <taxon>Agaricomycetes</taxon>
        <taxon>Polyporales</taxon>
        <taxon>Polyporaceae</taxon>
        <taxon>Polyporus</taxon>
    </lineage>
</organism>
<dbReference type="AlphaFoldDB" id="A0A5C3PUT0"/>
<dbReference type="EMBL" id="ML211017">
    <property type="protein sequence ID" value="TFK91588.1"/>
    <property type="molecule type" value="Genomic_DNA"/>
</dbReference>
<keyword evidence="3" id="KW-1185">Reference proteome</keyword>
<sequence>MRGKADEGIGHRPVQSKLQLDRPGLGWWITVRQVDLVVNCRADSPLLHRDEVQAHTARPVRPAETHDNQDQRGSPERQRIARRRQMVIAQNGELLAKCLIKSELHGIPATRARRISRTEEHLEHGGQGAISCKTPETRLRPSSAPVRGSGTYHSS</sequence>